<comment type="caution">
    <text evidence="7">The sequence shown here is derived from an EMBL/GenBank/DDBJ whole genome shotgun (WGS) entry which is preliminary data.</text>
</comment>
<dbReference type="Gene3D" id="3.30.43.10">
    <property type="entry name" value="Uridine Diphospho-n-acetylenolpyruvylglucosamine Reductase, domain 2"/>
    <property type="match status" value="1"/>
</dbReference>
<organism evidence="7 8">
    <name type="scientific">Candidatus Manganitrophus noduliformans</name>
    <dbReference type="NCBI Taxonomy" id="2606439"/>
    <lineage>
        <taxon>Bacteria</taxon>
        <taxon>Pseudomonadati</taxon>
        <taxon>Nitrospirota</taxon>
        <taxon>Nitrospiria</taxon>
        <taxon>Candidatus Troglogloeales</taxon>
        <taxon>Candidatus Manganitrophaceae</taxon>
        <taxon>Candidatus Manganitrophus</taxon>
    </lineage>
</organism>
<keyword evidence="5" id="KW-1133">Transmembrane helix</keyword>
<name>A0A7X6IAS3_9BACT</name>
<dbReference type="Pfam" id="PF13183">
    <property type="entry name" value="Fer4_8"/>
    <property type="match status" value="1"/>
</dbReference>
<dbReference type="SUPFAM" id="SSF46548">
    <property type="entry name" value="alpha-helical ferredoxin"/>
    <property type="match status" value="1"/>
</dbReference>
<evidence type="ECO:0000256" key="1">
    <source>
        <dbReference type="ARBA" id="ARBA00001974"/>
    </source>
</evidence>
<dbReference type="GO" id="GO:0008720">
    <property type="term" value="F:D-lactate dehydrogenase (NAD+) activity"/>
    <property type="evidence" value="ECO:0007669"/>
    <property type="project" value="TreeGrafter"/>
</dbReference>
<dbReference type="GO" id="GO:0071949">
    <property type="term" value="F:FAD binding"/>
    <property type="evidence" value="ECO:0007669"/>
    <property type="project" value="InterPro"/>
</dbReference>
<evidence type="ECO:0000313" key="7">
    <source>
        <dbReference type="EMBL" id="NKE70776.1"/>
    </source>
</evidence>
<dbReference type="Pfam" id="PF02913">
    <property type="entry name" value="FAD-oxidase_C"/>
    <property type="match status" value="1"/>
</dbReference>
<dbReference type="InterPro" id="IPR016167">
    <property type="entry name" value="FAD-bd_PCMH_sub1"/>
</dbReference>
<feature type="domain" description="FAD-binding PCMH-type" evidence="6">
    <location>
        <begin position="57"/>
        <end position="285"/>
    </location>
</feature>
<dbReference type="InterPro" id="IPR036318">
    <property type="entry name" value="FAD-bd_PCMH-like_sf"/>
</dbReference>
<dbReference type="InterPro" id="IPR009051">
    <property type="entry name" value="Helical_ferredxn"/>
</dbReference>
<dbReference type="Gene3D" id="1.10.1060.10">
    <property type="entry name" value="Alpha-helical ferredoxin"/>
    <property type="match status" value="1"/>
</dbReference>
<dbReference type="GO" id="GO:1903457">
    <property type="term" value="P:lactate catabolic process"/>
    <property type="evidence" value="ECO:0007669"/>
    <property type="project" value="TreeGrafter"/>
</dbReference>
<reference evidence="7 8" key="1">
    <citation type="journal article" date="2020" name="Nature">
        <title>Bacterial chemolithoautotrophy via manganese oxidation.</title>
        <authorList>
            <person name="Yu H."/>
            <person name="Leadbetter J.R."/>
        </authorList>
    </citation>
    <scope>NUCLEOTIDE SEQUENCE [LARGE SCALE GENOMIC DNA]</scope>
    <source>
        <strain evidence="7 8">Mn-1</strain>
    </source>
</reference>
<keyword evidence="4" id="KW-0560">Oxidoreductase</keyword>
<evidence type="ECO:0000256" key="2">
    <source>
        <dbReference type="ARBA" id="ARBA00022630"/>
    </source>
</evidence>
<dbReference type="PANTHER" id="PTHR11748:SF119">
    <property type="entry name" value="D-2-HYDROXYGLUTARATE DEHYDROGENASE"/>
    <property type="match status" value="1"/>
</dbReference>
<dbReference type="GO" id="GO:0051536">
    <property type="term" value="F:iron-sulfur cluster binding"/>
    <property type="evidence" value="ECO:0007669"/>
    <property type="project" value="InterPro"/>
</dbReference>
<dbReference type="Pfam" id="PF02754">
    <property type="entry name" value="CCG"/>
    <property type="match status" value="2"/>
</dbReference>
<keyword evidence="5" id="KW-0472">Membrane</keyword>
<dbReference type="AlphaFoldDB" id="A0A7X6IAS3"/>
<comment type="cofactor">
    <cofactor evidence="1">
        <name>FAD</name>
        <dbReference type="ChEBI" id="CHEBI:57692"/>
    </cofactor>
</comment>
<dbReference type="PROSITE" id="PS51387">
    <property type="entry name" value="FAD_PCMH"/>
    <property type="match status" value="1"/>
</dbReference>
<dbReference type="InterPro" id="IPR016164">
    <property type="entry name" value="FAD-linked_Oxase-like_C"/>
</dbReference>
<evidence type="ECO:0000313" key="8">
    <source>
        <dbReference type="Proteomes" id="UP000534783"/>
    </source>
</evidence>
<dbReference type="InterPro" id="IPR004017">
    <property type="entry name" value="Cys_rich_dom"/>
</dbReference>
<feature type="transmembrane region" description="Helical" evidence="5">
    <location>
        <begin position="998"/>
        <end position="1016"/>
    </location>
</feature>
<keyword evidence="3" id="KW-0274">FAD</keyword>
<gene>
    <name evidence="7" type="ORF">MNODULE_08495</name>
</gene>
<evidence type="ECO:0000259" key="6">
    <source>
        <dbReference type="PROSITE" id="PS51387"/>
    </source>
</evidence>
<sequence length="1022" mass="113776">MRAGGPLDRRRREMRMTKRVETDHAEVLAEAIRSRINGEVRFDAGSRALYAADASNYRQVPIGVVIPKTAEDVIETIEICRRYGAPILPRGAGTSLAGQTCNVAVVIDFSKYMNRIIEIDPDRKRARVEPGVVLDNLRSAAERFDLTFGPDPATHRWCTLGGMIGNNSCGIHSVMAGRTADNIETLEILTHDGLRMQAGKTGDDALQRIIQEGGRRGEIYAKLKSLRDRHAGLIRERFPRIPRRVSGYSLEQLLPENGFDVARALVGSEGTCVTVLEAVVKLVPSPPKRALAVLGYPDVFTAGDHITEVMAHGPVGLEGIDDRLVGYIRKKHLHAENVDLLPEGGGWLLVEFGGEDQKEANARGREMMEALRKGERPPAMHLYADPEDQERIWEIRESGLGATAFVPGEKDSWPGWEDSAVHPERLGDYLRDLRRLLDRHGYQCALYGHFGQACVHTRIDFDLITKEGIDRYRAFLDEAAETVLRYGGSFSGEHGDGQARGELLQKMYGPELTAAFREFKSIWDPSWKMNPGKVIEPDLITENLRLGTGYNPPAVETYFQYPEDGSFAHATLRCVGVGKCRRESGGTMCPSYMVTREEKDTTRGRAHALFEMLQGDPITEGWRDDHVEETLDLCLACKGCKGDCPVNVDIATYKAEFRAHYYKGRLRPRSAYSMGLIYGWSRLASTAPRLANFVMQTPWLSGLAKAVGDIAPERRIPAFATETFRDWFRRREAKNAAGPRVLLWPDTFNNFFYPDTAKAAVEVLEGLGYRVEIPRRILCCGRPLYDFGFLDRAKKRWRQTLAALQPEIEAGIPVVGLEPSCVAAFRDELVNLFPRDEDALRLSRQTFMLSEFLEKKVDHFQPPRLARKAVVHGHCHHKAIMKLNDEEKILAKLGLDFEILDSGCCGMAGAFGFEKAHYDVSIASGERVLLPAVREADAETLILSDGFSCREQIAQTTNRRALHLAEVLQMAMRPAPSETPSENGGGKHRLPVRLKKTAPLLGAGALLAGAALAWGLKRRSAA</sequence>
<dbReference type="InterPro" id="IPR017896">
    <property type="entry name" value="4Fe4S_Fe-S-bd"/>
</dbReference>
<keyword evidence="8" id="KW-1185">Reference proteome</keyword>
<dbReference type="Gene3D" id="3.30.70.2740">
    <property type="match status" value="1"/>
</dbReference>
<accession>A0A7X6IAS3</accession>
<evidence type="ECO:0000256" key="3">
    <source>
        <dbReference type="ARBA" id="ARBA00022827"/>
    </source>
</evidence>
<dbReference type="EMBL" id="VTOW01000001">
    <property type="protein sequence ID" value="NKE70776.1"/>
    <property type="molecule type" value="Genomic_DNA"/>
</dbReference>
<dbReference type="PANTHER" id="PTHR11748">
    <property type="entry name" value="D-LACTATE DEHYDROGENASE"/>
    <property type="match status" value="1"/>
</dbReference>
<proteinExistence type="predicted"/>
<dbReference type="GO" id="GO:0004458">
    <property type="term" value="F:D-lactate dehydrogenase (cytochrome) activity"/>
    <property type="evidence" value="ECO:0007669"/>
    <property type="project" value="TreeGrafter"/>
</dbReference>
<dbReference type="InterPro" id="IPR016166">
    <property type="entry name" value="FAD-bd_PCMH"/>
</dbReference>
<dbReference type="Pfam" id="PF01565">
    <property type="entry name" value="FAD_binding_4"/>
    <property type="match status" value="1"/>
</dbReference>
<dbReference type="InterPro" id="IPR006094">
    <property type="entry name" value="Oxid_FAD_bind_N"/>
</dbReference>
<protein>
    <submittedName>
        <fullName evidence="7">FAD-binding protein</fullName>
    </submittedName>
</protein>
<dbReference type="Gene3D" id="3.30.465.10">
    <property type="match status" value="1"/>
</dbReference>
<dbReference type="SUPFAM" id="SSF55103">
    <property type="entry name" value="FAD-linked oxidases, C-terminal domain"/>
    <property type="match status" value="1"/>
</dbReference>
<dbReference type="InterPro" id="IPR016169">
    <property type="entry name" value="FAD-bd_PCMH_sub2"/>
</dbReference>
<dbReference type="SUPFAM" id="SSF56176">
    <property type="entry name" value="FAD-binding/transporter-associated domain-like"/>
    <property type="match status" value="1"/>
</dbReference>
<dbReference type="Proteomes" id="UP000534783">
    <property type="component" value="Unassembled WGS sequence"/>
</dbReference>
<evidence type="ECO:0000256" key="5">
    <source>
        <dbReference type="SAM" id="Phobius"/>
    </source>
</evidence>
<dbReference type="InterPro" id="IPR004113">
    <property type="entry name" value="FAD-bd_oxidored_4_C"/>
</dbReference>
<keyword evidence="2" id="KW-0285">Flavoprotein</keyword>
<keyword evidence="5" id="KW-0812">Transmembrane</keyword>
<evidence type="ECO:0000256" key="4">
    <source>
        <dbReference type="ARBA" id="ARBA00023002"/>
    </source>
</evidence>